<organism evidence="2 3">
    <name type="scientific">Limosilactobacillus vaginalis</name>
    <dbReference type="NCBI Taxonomy" id="1633"/>
    <lineage>
        <taxon>Bacteria</taxon>
        <taxon>Bacillati</taxon>
        <taxon>Bacillota</taxon>
        <taxon>Bacilli</taxon>
        <taxon>Lactobacillales</taxon>
        <taxon>Lactobacillaceae</taxon>
        <taxon>Limosilactobacillus</taxon>
    </lineage>
</organism>
<feature type="domain" description="SGNH hydrolase-type esterase" evidence="1">
    <location>
        <begin position="139"/>
        <end position="300"/>
    </location>
</feature>
<dbReference type="SUPFAM" id="SSF52266">
    <property type="entry name" value="SGNH hydrolase"/>
    <property type="match status" value="1"/>
</dbReference>
<dbReference type="Proteomes" id="UP001212401">
    <property type="component" value="Unassembled WGS sequence"/>
</dbReference>
<name>A0AAW5WR58_9LACO</name>
<dbReference type="EMBL" id="JAKHPH010000002">
    <property type="protein sequence ID" value="MCZ3666882.1"/>
    <property type="molecule type" value="Genomic_DNA"/>
</dbReference>
<comment type="caution">
    <text evidence="2">The sequence shown here is derived from an EMBL/GenBank/DDBJ whole genome shotgun (WGS) entry which is preliminary data.</text>
</comment>
<reference evidence="2" key="1">
    <citation type="submission" date="2022-01" db="EMBL/GenBank/DDBJ databases">
        <title>VMRC isolate genome collection.</title>
        <authorList>
            <person name="France M."/>
            <person name="Rutt L."/>
            <person name="Humphrys M."/>
            <person name="Ravel J."/>
        </authorList>
    </citation>
    <scope>NUCLEOTIDE SEQUENCE</scope>
    <source>
        <strain evidence="2">C0048A1</strain>
    </source>
</reference>
<evidence type="ECO:0000259" key="1">
    <source>
        <dbReference type="Pfam" id="PF13472"/>
    </source>
</evidence>
<dbReference type="AlphaFoldDB" id="A0AAW5WR58"/>
<dbReference type="RefSeq" id="WP_003716430.1">
    <property type="nucleotide sequence ID" value="NZ_CAJFIS010000004.1"/>
</dbReference>
<evidence type="ECO:0000313" key="3">
    <source>
        <dbReference type="Proteomes" id="UP001212401"/>
    </source>
</evidence>
<dbReference type="Pfam" id="PF13472">
    <property type="entry name" value="Lipase_GDSL_2"/>
    <property type="match status" value="1"/>
</dbReference>
<dbReference type="InterPro" id="IPR052762">
    <property type="entry name" value="PCW_deacetylase/CE"/>
</dbReference>
<dbReference type="PANTHER" id="PTHR37834:SF2">
    <property type="entry name" value="ESTERASE, SGNH HYDROLASE-TYPE"/>
    <property type="match status" value="1"/>
</dbReference>
<dbReference type="InterPro" id="IPR013830">
    <property type="entry name" value="SGNH_hydro"/>
</dbReference>
<sequence length="317" mass="35489">MYRYFPNSLYKLIHPHGRWFIKRLNQSATLYTTNLGSRLRFIVKGVNNLTVNVLDNRNPFSPSQIYAWRIDGTQWHRELASHRSWQIECGSANHLIEIITAGNSDLDRVWNGDEGFAITSVDVEQGKLISAPPVPVIDFIGDSITAGCWVAGHNASIDYRPESNYVGTAIDLLHATDVRIAYSAGGVLRQATGGVPTADQFLTKLDATTFWQANTPDLVVINLGVNDRRFSLDQFNVSYDHFLSLVTTLFSSVPILPMIPFSQTFAESIRSLTKKHKLPLIETQGWCSSFTDDLHPDQSGATESGYRLAEKLSNWLK</sequence>
<protein>
    <submittedName>
        <fullName evidence="2">GDSL-type esterase/lipase family protein</fullName>
    </submittedName>
</protein>
<dbReference type="PANTHER" id="PTHR37834">
    <property type="entry name" value="GDSL-LIKE LIPASE/ACYLHYDROLASE DOMAIN PROTEIN (AFU_ORTHOLOGUE AFUA_2G00620)"/>
    <property type="match status" value="1"/>
</dbReference>
<proteinExistence type="predicted"/>
<evidence type="ECO:0000313" key="2">
    <source>
        <dbReference type="EMBL" id="MCZ3666882.1"/>
    </source>
</evidence>
<dbReference type="Gene3D" id="3.40.50.1110">
    <property type="entry name" value="SGNH hydrolase"/>
    <property type="match status" value="1"/>
</dbReference>
<gene>
    <name evidence="2" type="ORF">L2724_01105</name>
</gene>
<accession>A0AAW5WR58</accession>
<dbReference type="InterPro" id="IPR036514">
    <property type="entry name" value="SGNH_hydro_sf"/>
</dbReference>